<dbReference type="InterPro" id="IPR047140">
    <property type="entry name" value="LabA"/>
</dbReference>
<dbReference type="PANTHER" id="PTHR35458">
    <property type="entry name" value="SLR0755 PROTEIN"/>
    <property type="match status" value="1"/>
</dbReference>
<dbReference type="GO" id="GO:0004540">
    <property type="term" value="F:RNA nuclease activity"/>
    <property type="evidence" value="ECO:0007669"/>
    <property type="project" value="InterPro"/>
</dbReference>
<protein>
    <recommendedName>
        <fullName evidence="2">NYN domain-containing protein</fullName>
    </recommendedName>
</protein>
<dbReference type="InterPro" id="IPR021139">
    <property type="entry name" value="NYN"/>
</dbReference>
<name>A0A1F6D9E8_9BACT</name>
<feature type="domain" description="NYN" evidence="2">
    <location>
        <begin position="10"/>
        <end position="159"/>
    </location>
</feature>
<sequence length="215" mass="23387">MSITKHPEQRVGIFIDTQNLYHSAKNIYRARVNFGNVLKDALAGRRLVRALAYAVTTESGEEKGFFEALTKLGIEMRTKDLQIFAGGAKKADWDVGLAVDAISASPKLDSVVLLTGDGDFVPLVEYLQLHAGCQVEVVSFGRSTSGRLKEATDHFLDLDLDPRRYLINYRGSVRRSGSRQAAGNSVRDVFVSAPDDSIAPEGGEASDIGRITGVE</sequence>
<dbReference type="AlphaFoldDB" id="A0A1F6D9E8"/>
<proteinExistence type="predicted"/>
<dbReference type="Proteomes" id="UP000177958">
    <property type="component" value="Unassembled WGS sequence"/>
</dbReference>
<organism evidence="3 4">
    <name type="scientific">Candidatus Kaiserbacteria bacterium RIFCSPHIGHO2_01_FULL_55_17</name>
    <dbReference type="NCBI Taxonomy" id="1798484"/>
    <lineage>
        <taxon>Bacteria</taxon>
        <taxon>Candidatus Kaiseribacteriota</taxon>
    </lineage>
</organism>
<evidence type="ECO:0000256" key="1">
    <source>
        <dbReference type="SAM" id="MobiDB-lite"/>
    </source>
</evidence>
<dbReference type="PANTHER" id="PTHR35458:SF8">
    <property type="entry name" value="SLR0650 PROTEIN"/>
    <property type="match status" value="1"/>
</dbReference>
<evidence type="ECO:0000259" key="2">
    <source>
        <dbReference type="Pfam" id="PF01936"/>
    </source>
</evidence>
<dbReference type="EMBL" id="MFKX01000008">
    <property type="protein sequence ID" value="OGG57971.1"/>
    <property type="molecule type" value="Genomic_DNA"/>
</dbReference>
<accession>A0A1F6D9E8</accession>
<evidence type="ECO:0000313" key="4">
    <source>
        <dbReference type="Proteomes" id="UP000177958"/>
    </source>
</evidence>
<comment type="caution">
    <text evidence="3">The sequence shown here is derived from an EMBL/GenBank/DDBJ whole genome shotgun (WGS) entry which is preliminary data.</text>
</comment>
<feature type="region of interest" description="Disordered" evidence="1">
    <location>
        <begin position="193"/>
        <end position="215"/>
    </location>
</feature>
<gene>
    <name evidence="3" type="ORF">A2853_03540</name>
</gene>
<reference evidence="3 4" key="1">
    <citation type="journal article" date="2016" name="Nat. Commun.">
        <title>Thousands of microbial genomes shed light on interconnected biogeochemical processes in an aquifer system.</title>
        <authorList>
            <person name="Anantharaman K."/>
            <person name="Brown C.T."/>
            <person name="Hug L.A."/>
            <person name="Sharon I."/>
            <person name="Castelle C.J."/>
            <person name="Probst A.J."/>
            <person name="Thomas B.C."/>
            <person name="Singh A."/>
            <person name="Wilkins M.J."/>
            <person name="Karaoz U."/>
            <person name="Brodie E.L."/>
            <person name="Williams K.H."/>
            <person name="Hubbard S.S."/>
            <person name="Banfield J.F."/>
        </authorList>
    </citation>
    <scope>NUCLEOTIDE SEQUENCE [LARGE SCALE GENOMIC DNA]</scope>
</reference>
<dbReference type="CDD" id="cd10911">
    <property type="entry name" value="PIN_LabA"/>
    <property type="match status" value="1"/>
</dbReference>
<dbReference type="Gene3D" id="3.40.50.1010">
    <property type="entry name" value="5'-nuclease"/>
    <property type="match status" value="1"/>
</dbReference>
<evidence type="ECO:0000313" key="3">
    <source>
        <dbReference type="EMBL" id="OGG57971.1"/>
    </source>
</evidence>
<dbReference type="Pfam" id="PF01936">
    <property type="entry name" value="NYN"/>
    <property type="match status" value="1"/>
</dbReference>